<dbReference type="EMBL" id="FTMN01000012">
    <property type="protein sequence ID" value="SIQ95685.1"/>
    <property type="molecule type" value="Genomic_DNA"/>
</dbReference>
<sequence>MKALELAALSLIIMSSTAVGKEANDLENNGHCFIDQYVIEELSNLSSTDINFDSSDDLIDFTITVPAEVVSFYIPDYINETTFGSSTIKENLSLHFYKPFDREVVKGDFEKYSELPELYKISVDGSEMSWNLAEKISQGFLINGSCSLGYEYVHECLFSLDGSGYSLAYELRQDNFDQKSEIDSFIRNQIGFCSNSLGLK</sequence>
<gene>
    <name evidence="1" type="ORF">SAMN05421647_11249</name>
</gene>
<accession>A0A1N6X095</accession>
<organism evidence="1 2">
    <name type="scientific">Marinobacterium stanieri</name>
    <dbReference type="NCBI Taxonomy" id="49186"/>
    <lineage>
        <taxon>Bacteria</taxon>
        <taxon>Pseudomonadati</taxon>
        <taxon>Pseudomonadota</taxon>
        <taxon>Gammaproteobacteria</taxon>
        <taxon>Oceanospirillales</taxon>
        <taxon>Oceanospirillaceae</taxon>
        <taxon>Marinobacterium</taxon>
    </lineage>
</organism>
<evidence type="ECO:0000313" key="2">
    <source>
        <dbReference type="Proteomes" id="UP000186895"/>
    </source>
</evidence>
<dbReference type="Proteomes" id="UP000186895">
    <property type="component" value="Unassembled WGS sequence"/>
</dbReference>
<dbReference type="AlphaFoldDB" id="A0A1N6X095"/>
<protein>
    <submittedName>
        <fullName evidence="1">Uncharacterized protein</fullName>
    </submittedName>
</protein>
<reference evidence="1 2" key="1">
    <citation type="submission" date="2017-01" db="EMBL/GenBank/DDBJ databases">
        <authorList>
            <person name="Mah S.A."/>
            <person name="Swanson W.J."/>
            <person name="Moy G.W."/>
            <person name="Vacquier V.D."/>
        </authorList>
    </citation>
    <scope>NUCLEOTIDE SEQUENCE [LARGE SCALE GENOMIC DNA]</scope>
    <source>
        <strain evidence="1 2">DSM 7027</strain>
    </source>
</reference>
<keyword evidence="2" id="KW-1185">Reference proteome</keyword>
<dbReference type="RefSeq" id="WP_076465791.1">
    <property type="nucleotide sequence ID" value="NZ_FTMN01000012.1"/>
</dbReference>
<proteinExistence type="predicted"/>
<evidence type="ECO:0000313" key="1">
    <source>
        <dbReference type="EMBL" id="SIQ95685.1"/>
    </source>
</evidence>
<dbReference type="STRING" id="49186.SAMN05421647_11249"/>
<name>A0A1N6X095_9GAMM</name>